<dbReference type="RefSeq" id="XP_033654621.1">
    <property type="nucleotide sequence ID" value="XM_033798219.1"/>
</dbReference>
<dbReference type="EMBL" id="ML986491">
    <property type="protein sequence ID" value="KAF2277082.1"/>
    <property type="molecule type" value="Genomic_DNA"/>
</dbReference>
<protein>
    <recommendedName>
        <fullName evidence="3">C2H2-type domain-containing protein</fullName>
    </recommendedName>
</protein>
<keyword evidence="5" id="KW-1185">Reference proteome</keyword>
<dbReference type="AlphaFoldDB" id="A0A6A6JKS4"/>
<feature type="compositionally biased region" description="Polar residues" evidence="2">
    <location>
        <begin position="44"/>
        <end position="54"/>
    </location>
</feature>
<evidence type="ECO:0000313" key="5">
    <source>
        <dbReference type="Proteomes" id="UP000800097"/>
    </source>
</evidence>
<keyword evidence="1" id="KW-0479">Metal-binding</keyword>
<name>A0A6A6JKS4_WESOR</name>
<gene>
    <name evidence="4" type="ORF">EI97DRAFT_432698</name>
</gene>
<evidence type="ECO:0000256" key="2">
    <source>
        <dbReference type="SAM" id="MobiDB-lite"/>
    </source>
</evidence>
<accession>A0A6A6JKS4</accession>
<keyword evidence="1" id="KW-0863">Zinc-finger</keyword>
<proteinExistence type="predicted"/>
<dbReference type="Gene3D" id="3.30.160.60">
    <property type="entry name" value="Classic Zinc Finger"/>
    <property type="match status" value="1"/>
</dbReference>
<evidence type="ECO:0000313" key="4">
    <source>
        <dbReference type="EMBL" id="KAF2277082.1"/>
    </source>
</evidence>
<dbReference type="Proteomes" id="UP000800097">
    <property type="component" value="Unassembled WGS sequence"/>
</dbReference>
<dbReference type="Pfam" id="PF12874">
    <property type="entry name" value="zf-met"/>
    <property type="match status" value="1"/>
</dbReference>
<feature type="compositionally biased region" description="Basic and acidic residues" evidence="2">
    <location>
        <begin position="30"/>
        <end position="40"/>
    </location>
</feature>
<dbReference type="InterPro" id="IPR036236">
    <property type="entry name" value="Znf_C2H2_sf"/>
</dbReference>
<dbReference type="InterPro" id="IPR013087">
    <property type="entry name" value="Znf_C2H2_type"/>
</dbReference>
<evidence type="ECO:0000256" key="1">
    <source>
        <dbReference type="PROSITE-ProRule" id="PRU00042"/>
    </source>
</evidence>
<dbReference type="GeneID" id="54551394"/>
<organism evidence="4 5">
    <name type="scientific">Westerdykella ornata</name>
    <dbReference type="NCBI Taxonomy" id="318751"/>
    <lineage>
        <taxon>Eukaryota</taxon>
        <taxon>Fungi</taxon>
        <taxon>Dikarya</taxon>
        <taxon>Ascomycota</taxon>
        <taxon>Pezizomycotina</taxon>
        <taxon>Dothideomycetes</taxon>
        <taxon>Pleosporomycetidae</taxon>
        <taxon>Pleosporales</taxon>
        <taxon>Sporormiaceae</taxon>
        <taxon>Westerdykella</taxon>
    </lineage>
</organism>
<keyword evidence="1" id="KW-0862">Zinc</keyword>
<dbReference type="SUPFAM" id="SSF57667">
    <property type="entry name" value="beta-beta-alpha zinc fingers"/>
    <property type="match status" value="1"/>
</dbReference>
<feature type="region of interest" description="Disordered" evidence="2">
    <location>
        <begin position="30"/>
        <end position="54"/>
    </location>
</feature>
<sequence length="54" mass="6147">MVERGGKKGDWNCEACKVTFPYKSALKAHEKSKGHIERTKPKSKQLSNWLKTSV</sequence>
<dbReference type="GO" id="GO:0008270">
    <property type="term" value="F:zinc ion binding"/>
    <property type="evidence" value="ECO:0007669"/>
    <property type="project" value="UniProtKB-KW"/>
</dbReference>
<evidence type="ECO:0000259" key="3">
    <source>
        <dbReference type="PROSITE" id="PS50157"/>
    </source>
</evidence>
<reference evidence="4" key="1">
    <citation type="journal article" date="2020" name="Stud. Mycol.">
        <title>101 Dothideomycetes genomes: a test case for predicting lifestyles and emergence of pathogens.</title>
        <authorList>
            <person name="Haridas S."/>
            <person name="Albert R."/>
            <person name="Binder M."/>
            <person name="Bloem J."/>
            <person name="Labutti K."/>
            <person name="Salamov A."/>
            <person name="Andreopoulos B."/>
            <person name="Baker S."/>
            <person name="Barry K."/>
            <person name="Bills G."/>
            <person name="Bluhm B."/>
            <person name="Cannon C."/>
            <person name="Castanera R."/>
            <person name="Culley D."/>
            <person name="Daum C."/>
            <person name="Ezra D."/>
            <person name="Gonzalez J."/>
            <person name="Henrissat B."/>
            <person name="Kuo A."/>
            <person name="Liang C."/>
            <person name="Lipzen A."/>
            <person name="Lutzoni F."/>
            <person name="Magnuson J."/>
            <person name="Mondo S."/>
            <person name="Nolan M."/>
            <person name="Ohm R."/>
            <person name="Pangilinan J."/>
            <person name="Park H.-J."/>
            <person name="Ramirez L."/>
            <person name="Alfaro M."/>
            <person name="Sun H."/>
            <person name="Tritt A."/>
            <person name="Yoshinaga Y."/>
            <person name="Zwiers L.-H."/>
            <person name="Turgeon B."/>
            <person name="Goodwin S."/>
            <person name="Spatafora J."/>
            <person name="Crous P."/>
            <person name="Grigoriev I."/>
        </authorList>
    </citation>
    <scope>NUCLEOTIDE SEQUENCE</scope>
    <source>
        <strain evidence="4">CBS 379.55</strain>
    </source>
</reference>
<dbReference type="PROSITE" id="PS50157">
    <property type="entry name" value="ZINC_FINGER_C2H2_2"/>
    <property type="match status" value="1"/>
</dbReference>
<dbReference type="PROSITE" id="PS00028">
    <property type="entry name" value="ZINC_FINGER_C2H2_1"/>
    <property type="match status" value="1"/>
</dbReference>
<feature type="domain" description="C2H2-type" evidence="3">
    <location>
        <begin position="11"/>
        <end position="40"/>
    </location>
</feature>